<dbReference type="AlphaFoldDB" id="A0A1X7U7G8"/>
<organism evidence="1">
    <name type="scientific">Amphimedon queenslandica</name>
    <name type="common">Sponge</name>
    <dbReference type="NCBI Taxonomy" id="400682"/>
    <lineage>
        <taxon>Eukaryota</taxon>
        <taxon>Metazoa</taxon>
        <taxon>Porifera</taxon>
        <taxon>Demospongiae</taxon>
        <taxon>Heteroscleromorpha</taxon>
        <taxon>Haplosclerida</taxon>
        <taxon>Niphatidae</taxon>
        <taxon>Amphimedon</taxon>
    </lineage>
</organism>
<reference evidence="1" key="1">
    <citation type="submission" date="2017-05" db="UniProtKB">
        <authorList>
            <consortium name="EnsemblMetazoa"/>
        </authorList>
    </citation>
    <scope>IDENTIFICATION</scope>
</reference>
<protein>
    <submittedName>
        <fullName evidence="1">Uncharacterized protein</fullName>
    </submittedName>
</protein>
<name>A0A1X7U7G8_AMPQE</name>
<accession>A0A1X7U7G8</accession>
<dbReference type="InParanoid" id="A0A1X7U7G8"/>
<dbReference type="EnsemblMetazoa" id="Aqu2.1.23715_001">
    <property type="protein sequence ID" value="Aqu2.1.23715_001"/>
    <property type="gene ID" value="Aqu2.1.23715"/>
</dbReference>
<sequence length="67" mass="7919">MLSLNIHHKNYLLYCNIIITNYHYIFNIHCIYYCLHVLTEFNNCCISVFGPSSKLNYPVSSWGHTPH</sequence>
<evidence type="ECO:0000313" key="1">
    <source>
        <dbReference type="EnsemblMetazoa" id="Aqu2.1.23715_001"/>
    </source>
</evidence>
<proteinExistence type="predicted"/>